<reference evidence="12" key="1">
    <citation type="submission" date="2020-05" db="UniProtKB">
        <authorList>
            <consortium name="EnsemblMetazoa"/>
        </authorList>
    </citation>
    <scope>IDENTIFICATION</scope>
    <source>
        <strain evidence="12">BB02</strain>
    </source>
</reference>
<keyword evidence="3" id="KW-0677">Repeat</keyword>
<feature type="domain" description="C2H2-type" evidence="11">
    <location>
        <begin position="160"/>
        <end position="188"/>
    </location>
</feature>
<accession>A0A2C9JG83</accession>
<evidence type="ECO:0000256" key="6">
    <source>
        <dbReference type="ARBA" id="ARBA00023015"/>
    </source>
</evidence>
<dbReference type="InterPro" id="IPR022755">
    <property type="entry name" value="Znf_C2H2_jaz"/>
</dbReference>
<dbReference type="AlphaFoldDB" id="A0A2C9JG83"/>
<feature type="compositionally biased region" description="Acidic residues" evidence="10">
    <location>
        <begin position="190"/>
        <end position="208"/>
    </location>
</feature>
<dbReference type="FunFam" id="3.30.160.60:FF:000624">
    <property type="entry name" value="zinc finger protein 697"/>
    <property type="match status" value="1"/>
</dbReference>
<keyword evidence="2" id="KW-0479">Metal-binding</keyword>
<dbReference type="EnsemblMetazoa" id="BGLB002088-RB">
    <property type="protein sequence ID" value="BGLB002088-PB"/>
    <property type="gene ID" value="BGLB002088"/>
</dbReference>
<dbReference type="PROSITE" id="PS50157">
    <property type="entry name" value="ZINC_FINGER_C2H2_2"/>
    <property type="match status" value="10"/>
</dbReference>
<dbReference type="Pfam" id="PF12171">
    <property type="entry name" value="zf-C2H2_jaz"/>
    <property type="match status" value="1"/>
</dbReference>
<feature type="compositionally biased region" description="Basic and acidic residues" evidence="10">
    <location>
        <begin position="249"/>
        <end position="258"/>
    </location>
</feature>
<sequence>MTESMNDNSNTVDNLTFITFDDNSHGSVIDGEEDFFFCRKCNKLFKNLPQYLEHKIKEENFRIVQTRSDADRRMVLPKLVQKNKKLKLKWMILQSLYKTPPYQNAAQHIKIDRTLAEKEAPRAITKNEKYKKTWKRGRKRKIPLDKKSIEAIIQSCPDMYICKICDKKFRREASLRWHMAYEHQTKNKDEEDLELSEEDHSDDCDDNDKEFTLDSPTNEKLDHESATDKNVTLENSKNKSQNLVKVKKKDLVKGKEQNDTSIRLLINQPLQEEKASNDQETPCSDKGSEAEEAHQKGKKNKGVSFSCNICQRCFKEAGTLKAHQVVHSDERNFICKFDNCPYGFKTKGGLVRHERRHTGERPYMCDKCNRAFSESGALTRHLKARRNCSETPDSAYPRYMKSWTYYPNIPAVLDPNLRDSQKGRSMLPHTDGPLQGDQSLDEVHFIITEVADPKVVSGEMISPKLENILPHLVAANGEIDTKLEIKLETENIEEWVTSKEEMEKSTEVSILGSTAIDAEALVEKEVLPHKEDTKIDTDETDERKVVEVAMEVDPDLVELKNVVEVDQLKITQNFISHFQVCKKDFEALEGLELHLRNHLADQPTRCGLCHFLSNDREELRLHILSLHYESLNDIEASVLSMEEDSNLTKIETMDRKVVLRNALTAVKQLYSLKKNKTVSEVEKPGLSATGTLQCMVCNRLFRGNSYLRQHMRSHTGDRPYRCHQCDRSFTTRDILKKHMYVHKEQRDFKCGECGKLFKSLSHVRQHLRVHMHERSYRCSVCDKMFKTQNTLKVHLRTHSGVNPYKCQICGNCFRERGSLQRHMRLHTGEKPFKCHKCNRAFAEQGTLIRHHKAKVPCTANLEEKGSNNTTMLAQFSSVVADTQYILPEGDTTQQYVLPADQEITENYVILQTTGDESEIVDNFEVITEERVSTEEMANFSENQETESLEIFDSSTGESVIIVADKSIVDLVREQQKTLLSEEGSSSMQKIKDILIAAGKGGDIVTTYKQEHTTSPVLDIVEQVIEPAKTDSDFITEKS</sequence>
<dbReference type="SMART" id="SM00355">
    <property type="entry name" value="ZnF_C2H2"/>
    <property type="match status" value="13"/>
</dbReference>
<dbReference type="SUPFAM" id="SSF57667">
    <property type="entry name" value="beta-beta-alpha zinc fingers"/>
    <property type="match status" value="6"/>
</dbReference>
<dbReference type="Pfam" id="PF00096">
    <property type="entry name" value="zf-C2H2"/>
    <property type="match status" value="7"/>
</dbReference>
<evidence type="ECO:0000259" key="11">
    <source>
        <dbReference type="PROSITE" id="PS50157"/>
    </source>
</evidence>
<organism evidence="12 13">
    <name type="scientific">Biomphalaria glabrata</name>
    <name type="common">Bloodfluke planorb</name>
    <name type="synonym">Freshwater snail</name>
    <dbReference type="NCBI Taxonomy" id="6526"/>
    <lineage>
        <taxon>Eukaryota</taxon>
        <taxon>Metazoa</taxon>
        <taxon>Spiralia</taxon>
        <taxon>Lophotrochozoa</taxon>
        <taxon>Mollusca</taxon>
        <taxon>Gastropoda</taxon>
        <taxon>Heterobranchia</taxon>
        <taxon>Euthyneura</taxon>
        <taxon>Panpulmonata</taxon>
        <taxon>Hygrophila</taxon>
        <taxon>Lymnaeoidea</taxon>
        <taxon>Planorbidae</taxon>
        <taxon>Biomphalaria</taxon>
    </lineage>
</organism>
<feature type="domain" description="C2H2-type" evidence="11">
    <location>
        <begin position="748"/>
        <end position="775"/>
    </location>
</feature>
<dbReference type="FunFam" id="3.30.160.60:FF:000032">
    <property type="entry name" value="Krueppel-like factor 4"/>
    <property type="match status" value="1"/>
</dbReference>
<evidence type="ECO:0000256" key="8">
    <source>
        <dbReference type="ARBA" id="ARBA00023242"/>
    </source>
</evidence>
<feature type="domain" description="C2H2-type" evidence="11">
    <location>
        <begin position="333"/>
        <end position="362"/>
    </location>
</feature>
<dbReference type="FunFam" id="3.30.160.60:FF:000145">
    <property type="entry name" value="Zinc finger protein 574"/>
    <property type="match status" value="1"/>
</dbReference>
<dbReference type="Pfam" id="PF12874">
    <property type="entry name" value="zf-met"/>
    <property type="match status" value="1"/>
</dbReference>
<keyword evidence="4 9" id="KW-0863">Zinc-finger</keyword>
<keyword evidence="7" id="KW-0804">Transcription</keyword>
<dbReference type="GO" id="GO:0000978">
    <property type="term" value="F:RNA polymerase II cis-regulatory region sequence-specific DNA binding"/>
    <property type="evidence" value="ECO:0007669"/>
    <property type="project" value="TreeGrafter"/>
</dbReference>
<evidence type="ECO:0000313" key="13">
    <source>
        <dbReference type="Proteomes" id="UP000076420"/>
    </source>
</evidence>
<keyword evidence="6" id="KW-0805">Transcription regulation</keyword>
<dbReference type="InterPro" id="IPR013087">
    <property type="entry name" value="Znf_C2H2_type"/>
</dbReference>
<dbReference type="Gene3D" id="3.30.160.60">
    <property type="entry name" value="Classic Zinc Finger"/>
    <property type="match status" value="10"/>
</dbReference>
<dbReference type="InterPro" id="IPR036236">
    <property type="entry name" value="Znf_C2H2_sf"/>
</dbReference>
<protein>
    <recommendedName>
        <fullName evidence="11">C2H2-type domain-containing protein</fullName>
    </recommendedName>
</protein>
<evidence type="ECO:0000256" key="9">
    <source>
        <dbReference type="PROSITE-ProRule" id="PRU00042"/>
    </source>
</evidence>
<evidence type="ECO:0000256" key="5">
    <source>
        <dbReference type="ARBA" id="ARBA00022833"/>
    </source>
</evidence>
<dbReference type="GO" id="GO:0005634">
    <property type="term" value="C:nucleus"/>
    <property type="evidence" value="ECO:0007669"/>
    <property type="project" value="UniProtKB-SubCell"/>
</dbReference>
<feature type="domain" description="C2H2-type" evidence="11">
    <location>
        <begin position="832"/>
        <end position="865"/>
    </location>
</feature>
<feature type="domain" description="C2H2-type" evidence="11">
    <location>
        <begin position="720"/>
        <end position="747"/>
    </location>
</feature>
<name>A0A2C9JG83_BIOGL</name>
<dbReference type="GO" id="GO:0008270">
    <property type="term" value="F:zinc ion binding"/>
    <property type="evidence" value="ECO:0007669"/>
    <property type="project" value="UniProtKB-KW"/>
</dbReference>
<feature type="domain" description="C2H2-type" evidence="11">
    <location>
        <begin position="776"/>
        <end position="803"/>
    </location>
</feature>
<dbReference type="PROSITE" id="PS00028">
    <property type="entry name" value="ZINC_FINGER_C2H2_1"/>
    <property type="match status" value="8"/>
</dbReference>
<feature type="domain" description="C2H2-type" evidence="11">
    <location>
        <begin position="692"/>
        <end position="719"/>
    </location>
</feature>
<dbReference type="PANTHER" id="PTHR19818">
    <property type="entry name" value="ZINC FINGER PROTEIN ZIC AND GLI"/>
    <property type="match status" value="1"/>
</dbReference>
<dbReference type="GO" id="GO:0045944">
    <property type="term" value="P:positive regulation of transcription by RNA polymerase II"/>
    <property type="evidence" value="ECO:0007669"/>
    <property type="project" value="UniProtKB-ARBA"/>
</dbReference>
<feature type="region of interest" description="Disordered" evidence="10">
    <location>
        <begin position="185"/>
        <end position="297"/>
    </location>
</feature>
<keyword evidence="5" id="KW-0862">Zinc</keyword>
<feature type="domain" description="C2H2-type" evidence="11">
    <location>
        <begin position="363"/>
        <end position="392"/>
    </location>
</feature>
<feature type="compositionally biased region" description="Basic and acidic residues" evidence="10">
    <location>
        <begin position="286"/>
        <end position="295"/>
    </location>
</feature>
<feature type="domain" description="C2H2-type" evidence="11">
    <location>
        <begin position="305"/>
        <end position="332"/>
    </location>
</feature>
<dbReference type="VEuPathDB" id="VectorBase:BGLAX_049803"/>
<gene>
    <name evidence="12" type="primary">106056125</name>
</gene>
<evidence type="ECO:0000256" key="3">
    <source>
        <dbReference type="ARBA" id="ARBA00022737"/>
    </source>
</evidence>
<dbReference type="VEuPathDB" id="VectorBase:BGLB002088"/>
<evidence type="ECO:0000256" key="2">
    <source>
        <dbReference type="ARBA" id="ARBA00022723"/>
    </source>
</evidence>
<feature type="compositionally biased region" description="Basic and acidic residues" evidence="10">
    <location>
        <begin position="209"/>
        <end position="227"/>
    </location>
</feature>
<dbReference type="KEGG" id="bgt:106056125"/>
<dbReference type="GO" id="GO:0000981">
    <property type="term" value="F:DNA-binding transcription factor activity, RNA polymerase II-specific"/>
    <property type="evidence" value="ECO:0007669"/>
    <property type="project" value="TreeGrafter"/>
</dbReference>
<feature type="domain" description="C2H2-type" evidence="11">
    <location>
        <begin position="804"/>
        <end position="831"/>
    </location>
</feature>
<dbReference type="OrthoDB" id="4748970at2759"/>
<dbReference type="STRING" id="6526.A0A2C9JG83"/>
<comment type="subcellular location">
    <subcellularLocation>
        <location evidence="1">Nucleus</location>
    </subcellularLocation>
</comment>
<dbReference type="FunFam" id="3.30.160.60:FF:000710">
    <property type="entry name" value="Zinc finger protein 768"/>
    <property type="match status" value="1"/>
</dbReference>
<dbReference type="Proteomes" id="UP000076420">
    <property type="component" value="Unassembled WGS sequence"/>
</dbReference>
<dbReference type="PANTHER" id="PTHR19818:SF157">
    <property type="entry name" value="C2H2-TYPE DOMAIN-CONTAINING PROTEIN"/>
    <property type="match status" value="1"/>
</dbReference>
<proteinExistence type="predicted"/>
<feature type="compositionally biased region" description="Polar residues" evidence="10">
    <location>
        <begin position="228"/>
        <end position="242"/>
    </location>
</feature>
<dbReference type="InterPro" id="IPR050329">
    <property type="entry name" value="GLI_C2H2-zinc-finger"/>
</dbReference>
<keyword evidence="8" id="KW-0539">Nucleus</keyword>
<evidence type="ECO:0000256" key="4">
    <source>
        <dbReference type="ARBA" id="ARBA00022771"/>
    </source>
</evidence>
<evidence type="ECO:0000313" key="12">
    <source>
        <dbReference type="EnsemblMetazoa" id="BGLB002088-PB"/>
    </source>
</evidence>
<dbReference type="FunFam" id="3.30.160.60:FF:001182">
    <property type="entry name" value="Zinc finger, C2H2 type"/>
    <property type="match status" value="1"/>
</dbReference>
<evidence type="ECO:0000256" key="1">
    <source>
        <dbReference type="ARBA" id="ARBA00004123"/>
    </source>
</evidence>
<evidence type="ECO:0000256" key="7">
    <source>
        <dbReference type="ARBA" id="ARBA00023163"/>
    </source>
</evidence>
<evidence type="ECO:0000256" key="10">
    <source>
        <dbReference type="SAM" id="MobiDB-lite"/>
    </source>
</evidence>
<dbReference type="FunFam" id="3.30.160.60:FF:000264">
    <property type="entry name" value="Zinc finger protein 236"/>
    <property type="match status" value="1"/>
</dbReference>